<comment type="similarity">
    <text evidence="1 3">Belongs to the CMC family.</text>
</comment>
<reference evidence="6" key="2">
    <citation type="submission" date="2020-04" db="EMBL/GenBank/DDBJ databases">
        <authorList>
            <consortium name="NCBI Genome Project"/>
        </authorList>
    </citation>
    <scope>NUCLEOTIDE SEQUENCE</scope>
    <source>
        <strain evidence="6">CBS 342.82</strain>
    </source>
</reference>
<evidence type="ECO:0000256" key="3">
    <source>
        <dbReference type="RuleBase" id="RU364104"/>
    </source>
</evidence>
<dbReference type="InterPro" id="IPR013892">
    <property type="entry name" value="Cyt_c_biogenesis_Cmc1-like"/>
</dbReference>
<dbReference type="RefSeq" id="XP_033462260.1">
    <property type="nucleotide sequence ID" value="XM_033600533.1"/>
</dbReference>
<feature type="compositionally biased region" description="Low complexity" evidence="4">
    <location>
        <begin position="22"/>
        <end position="31"/>
    </location>
</feature>
<feature type="non-terminal residue" evidence="6">
    <location>
        <position position="123"/>
    </location>
</feature>
<dbReference type="PANTHER" id="PTHR22977:SF5">
    <property type="entry name" value="COX ASSEMBLY MITOCHONDRIAL PROTEIN HOMOLOG"/>
    <property type="match status" value="1"/>
</dbReference>
<reference evidence="6" key="1">
    <citation type="submission" date="2020-01" db="EMBL/GenBank/DDBJ databases">
        <authorList>
            <consortium name="DOE Joint Genome Institute"/>
            <person name="Haridas S."/>
            <person name="Albert R."/>
            <person name="Binder M."/>
            <person name="Bloem J."/>
            <person name="Labutti K."/>
            <person name="Salamov A."/>
            <person name="Andreopoulos B."/>
            <person name="Baker S.E."/>
            <person name="Barry K."/>
            <person name="Bills G."/>
            <person name="Bluhm B.H."/>
            <person name="Cannon C."/>
            <person name="Castanera R."/>
            <person name="Culley D.E."/>
            <person name="Daum C."/>
            <person name="Ezra D."/>
            <person name="Gonzalez J.B."/>
            <person name="Henrissat B."/>
            <person name="Kuo A."/>
            <person name="Liang C."/>
            <person name="Lipzen A."/>
            <person name="Lutzoni F."/>
            <person name="Magnuson J."/>
            <person name="Mondo S."/>
            <person name="Nolan M."/>
            <person name="Ohm R."/>
            <person name="Pangilinan J."/>
            <person name="Park H.-J."/>
            <person name="Ramirez L."/>
            <person name="Alfaro M."/>
            <person name="Sun H."/>
            <person name="Tritt A."/>
            <person name="Yoshinaga Y."/>
            <person name="Zwiers L.-H."/>
            <person name="Turgeon B.G."/>
            <person name="Goodwin S.B."/>
            <person name="Spatafora J.W."/>
            <person name="Crous P.W."/>
            <person name="Grigoriev I.V."/>
        </authorList>
    </citation>
    <scope>NUCLEOTIDE SEQUENCE</scope>
    <source>
        <strain evidence="6">CBS 342.82</strain>
    </source>
</reference>
<protein>
    <recommendedName>
        <fullName evidence="3">COX assembly mitochondrial protein</fullName>
    </recommendedName>
</protein>
<sequence length="123" mass="14416">MASQQPNPTAPVLPTPNPTRSPLPLSSSQESQVRELYHKRVRMKCADEVRDFAACCTGRTFTATIMCRTQQKAMNSCMMRYATQAEQDAARAEWFATIDERRVQREQKEAKRVEDEKFWREWW</sequence>
<dbReference type="OrthoDB" id="6224010at2759"/>
<accession>A0A6J3MC82</accession>
<organism evidence="6">
    <name type="scientific">Dissoconium aciculare CBS 342.82</name>
    <dbReference type="NCBI Taxonomy" id="1314786"/>
    <lineage>
        <taxon>Eukaryota</taxon>
        <taxon>Fungi</taxon>
        <taxon>Dikarya</taxon>
        <taxon>Ascomycota</taxon>
        <taxon>Pezizomycotina</taxon>
        <taxon>Dothideomycetes</taxon>
        <taxon>Dothideomycetidae</taxon>
        <taxon>Mycosphaerellales</taxon>
        <taxon>Dissoconiaceae</taxon>
        <taxon>Dissoconium</taxon>
    </lineage>
</organism>
<gene>
    <name evidence="6" type="ORF">K489DRAFT_305271</name>
</gene>
<keyword evidence="3" id="KW-0472">Membrane</keyword>
<evidence type="ECO:0000313" key="5">
    <source>
        <dbReference type="Proteomes" id="UP000504637"/>
    </source>
</evidence>
<evidence type="ECO:0000256" key="4">
    <source>
        <dbReference type="SAM" id="MobiDB-lite"/>
    </source>
</evidence>
<evidence type="ECO:0000313" key="6">
    <source>
        <dbReference type="RefSeq" id="XP_033462260.1"/>
    </source>
</evidence>
<dbReference type="GO" id="GO:0005743">
    <property type="term" value="C:mitochondrial inner membrane"/>
    <property type="evidence" value="ECO:0007669"/>
    <property type="project" value="UniProtKB-SubCell"/>
</dbReference>
<dbReference type="PANTHER" id="PTHR22977">
    <property type="entry name" value="COX ASSEMBLY MITOCHONDRIAL PROTEIN"/>
    <property type="match status" value="1"/>
</dbReference>
<evidence type="ECO:0000256" key="1">
    <source>
        <dbReference type="ARBA" id="ARBA00007347"/>
    </source>
</evidence>
<dbReference type="Proteomes" id="UP000504637">
    <property type="component" value="Unplaced"/>
</dbReference>
<feature type="region of interest" description="Disordered" evidence="4">
    <location>
        <begin position="1"/>
        <end position="31"/>
    </location>
</feature>
<keyword evidence="5" id="KW-1185">Reference proteome</keyword>
<feature type="compositionally biased region" description="Pro residues" evidence="4">
    <location>
        <begin position="8"/>
        <end position="21"/>
    </location>
</feature>
<dbReference type="AlphaFoldDB" id="A0A6J3MC82"/>
<proteinExistence type="inferred from homology"/>
<comment type="function">
    <text evidence="3">Required for mitochondrial cytochrome c oxidase (COX) assembly and respiration.</text>
</comment>
<dbReference type="Pfam" id="PF08583">
    <property type="entry name" value="Cmc1"/>
    <property type="match status" value="1"/>
</dbReference>
<keyword evidence="2" id="KW-1015">Disulfide bond</keyword>
<keyword evidence="3" id="KW-0496">Mitochondrion</keyword>
<keyword evidence="3" id="KW-0143">Chaperone</keyword>
<keyword evidence="3" id="KW-0999">Mitochondrion inner membrane</keyword>
<comment type="subcellular location">
    <subcellularLocation>
        <location evidence="3">Mitochondrion inner membrane</location>
    </subcellularLocation>
</comment>
<name>A0A6J3MC82_9PEZI</name>
<evidence type="ECO:0000256" key="2">
    <source>
        <dbReference type="ARBA" id="ARBA00023157"/>
    </source>
</evidence>
<dbReference type="GeneID" id="54358333"/>
<reference evidence="6" key="3">
    <citation type="submission" date="2025-08" db="UniProtKB">
        <authorList>
            <consortium name="RefSeq"/>
        </authorList>
    </citation>
    <scope>IDENTIFICATION</scope>
    <source>
        <strain evidence="6">CBS 342.82</strain>
    </source>
</reference>